<feature type="region of interest" description="Disordered" evidence="5">
    <location>
        <begin position="415"/>
        <end position="460"/>
    </location>
</feature>
<dbReference type="NCBIfam" id="TIGR02604">
    <property type="entry name" value="Piru_Ver_Nterm"/>
    <property type="match status" value="1"/>
</dbReference>
<keyword evidence="3 4" id="KW-0408">Iron</keyword>
<dbReference type="EMBL" id="CP036526">
    <property type="protein sequence ID" value="QDT13019.1"/>
    <property type="molecule type" value="Genomic_DNA"/>
</dbReference>
<dbReference type="InterPro" id="IPR011041">
    <property type="entry name" value="Quinoprot_gluc/sorb_DH_b-prop"/>
</dbReference>
<evidence type="ECO:0000313" key="8">
    <source>
        <dbReference type="EMBL" id="QDT13019.1"/>
    </source>
</evidence>
<dbReference type="GO" id="GO:0046872">
    <property type="term" value="F:metal ion binding"/>
    <property type="evidence" value="ECO:0007669"/>
    <property type="project" value="UniProtKB-KW"/>
</dbReference>
<dbReference type="Pfam" id="PF13472">
    <property type="entry name" value="Lipase_GDSL_2"/>
    <property type="match status" value="1"/>
</dbReference>
<dbReference type="NCBIfam" id="TIGR02603">
    <property type="entry name" value="CxxCH_TIGR02603"/>
    <property type="match status" value="1"/>
</dbReference>
<feature type="domain" description="Cytochrome c" evidence="7">
    <location>
        <begin position="1376"/>
        <end position="1510"/>
    </location>
</feature>
<keyword evidence="6" id="KW-0472">Membrane</keyword>
<dbReference type="PROSITE" id="PS51007">
    <property type="entry name" value="CYTC"/>
    <property type="match status" value="1"/>
</dbReference>
<dbReference type="GO" id="GO:0009055">
    <property type="term" value="F:electron transfer activity"/>
    <property type="evidence" value="ECO:0007669"/>
    <property type="project" value="InterPro"/>
</dbReference>
<organism evidence="8 9">
    <name type="scientific">Stieleria marina</name>
    <dbReference type="NCBI Taxonomy" id="1930275"/>
    <lineage>
        <taxon>Bacteria</taxon>
        <taxon>Pseudomonadati</taxon>
        <taxon>Planctomycetota</taxon>
        <taxon>Planctomycetia</taxon>
        <taxon>Pirellulales</taxon>
        <taxon>Pirellulaceae</taxon>
        <taxon>Stieleria</taxon>
    </lineage>
</organism>
<evidence type="ECO:0000313" key="9">
    <source>
        <dbReference type="Proteomes" id="UP000319817"/>
    </source>
</evidence>
<accession>A0A517P0W7</accession>
<feature type="compositionally biased region" description="Basic and acidic residues" evidence="5">
    <location>
        <begin position="449"/>
        <end position="460"/>
    </location>
</feature>
<keyword evidence="6" id="KW-1133">Transmembrane helix</keyword>
<evidence type="ECO:0000256" key="6">
    <source>
        <dbReference type="SAM" id="Phobius"/>
    </source>
</evidence>
<keyword evidence="1 4" id="KW-0349">Heme</keyword>
<dbReference type="Gene3D" id="3.40.50.880">
    <property type="match status" value="1"/>
</dbReference>
<dbReference type="CDD" id="cd01834">
    <property type="entry name" value="SGNH_hydrolase_like_2"/>
    <property type="match status" value="1"/>
</dbReference>
<dbReference type="PANTHER" id="PTHR33546:SF1">
    <property type="entry name" value="LARGE, MULTIFUNCTIONAL SECRETED PROTEIN"/>
    <property type="match status" value="1"/>
</dbReference>
<dbReference type="SUPFAM" id="SSF52266">
    <property type="entry name" value="SGNH hydrolase"/>
    <property type="match status" value="1"/>
</dbReference>
<dbReference type="InterPro" id="IPR000421">
    <property type="entry name" value="FA58C"/>
</dbReference>
<dbReference type="InterPro" id="IPR029062">
    <property type="entry name" value="Class_I_gatase-like"/>
</dbReference>
<evidence type="ECO:0000256" key="1">
    <source>
        <dbReference type="ARBA" id="ARBA00022617"/>
    </source>
</evidence>
<dbReference type="InterPro" id="IPR036514">
    <property type="entry name" value="SGNH_hydro_sf"/>
</dbReference>
<dbReference type="InterPro" id="IPR013830">
    <property type="entry name" value="SGNH_hydro"/>
</dbReference>
<keyword evidence="9" id="KW-1185">Reference proteome</keyword>
<evidence type="ECO:0000256" key="2">
    <source>
        <dbReference type="ARBA" id="ARBA00022723"/>
    </source>
</evidence>
<dbReference type="GO" id="GO:0020037">
    <property type="term" value="F:heme binding"/>
    <property type="evidence" value="ECO:0007669"/>
    <property type="project" value="InterPro"/>
</dbReference>
<dbReference type="Gene3D" id="2.60.120.260">
    <property type="entry name" value="Galactose-binding domain-like"/>
    <property type="match status" value="1"/>
</dbReference>
<evidence type="ECO:0000259" key="7">
    <source>
        <dbReference type="PROSITE" id="PS51007"/>
    </source>
</evidence>
<proteinExistence type="predicted"/>
<dbReference type="InterPro" id="IPR013427">
    <property type="entry name" value="Haem-bd_dom_put"/>
</dbReference>
<dbReference type="SUPFAM" id="SSF46626">
    <property type="entry name" value="Cytochrome c"/>
    <property type="match status" value="1"/>
</dbReference>
<gene>
    <name evidence="8" type="ORF">K239x_50340</name>
</gene>
<dbReference type="InterPro" id="IPR008979">
    <property type="entry name" value="Galactose-bd-like_sf"/>
</dbReference>
<reference evidence="8 9" key="1">
    <citation type="submission" date="2019-02" db="EMBL/GenBank/DDBJ databases">
        <title>Deep-cultivation of Planctomycetes and their phenomic and genomic characterization uncovers novel biology.</title>
        <authorList>
            <person name="Wiegand S."/>
            <person name="Jogler M."/>
            <person name="Boedeker C."/>
            <person name="Pinto D."/>
            <person name="Vollmers J."/>
            <person name="Rivas-Marin E."/>
            <person name="Kohn T."/>
            <person name="Peeters S.H."/>
            <person name="Heuer A."/>
            <person name="Rast P."/>
            <person name="Oberbeckmann S."/>
            <person name="Bunk B."/>
            <person name="Jeske O."/>
            <person name="Meyerdierks A."/>
            <person name="Storesund J.E."/>
            <person name="Kallscheuer N."/>
            <person name="Luecker S."/>
            <person name="Lage O.M."/>
            <person name="Pohl T."/>
            <person name="Merkel B.J."/>
            <person name="Hornburger P."/>
            <person name="Mueller R.-W."/>
            <person name="Bruemmer F."/>
            <person name="Labrenz M."/>
            <person name="Spormann A.M."/>
            <person name="Op den Camp H."/>
            <person name="Overmann J."/>
            <person name="Amann R."/>
            <person name="Jetten M.S.M."/>
            <person name="Mascher T."/>
            <person name="Medema M.H."/>
            <person name="Devos D.P."/>
            <person name="Kaster A.-K."/>
            <person name="Ovreas L."/>
            <person name="Rohde M."/>
            <person name="Galperin M.Y."/>
            <person name="Jogler C."/>
        </authorList>
    </citation>
    <scope>NUCLEOTIDE SEQUENCE [LARGE SCALE GENOMIC DNA]</scope>
    <source>
        <strain evidence="8 9">K23_9</strain>
    </source>
</reference>
<sequence length="1675" mass="187088">MTERLEAGSSQKNLIKRGYTGLRHANRLTRAGERFVETAVFGSDPLRRPVEACLRHIASRFKAFSVYNVGSSPCPTYRKSLSKENVVLMKNIAILPLLAFGLVLVLSPAFVRAESKTLVLEPPSGVASKHIVLVAGDEEYRSEETMPMLAKILSQKHSFKCTVVFAWSKDGSFVDPNNQAGLQGLAALDSADLMIIGTRFRKPVASEAAHITSFIDAGKPVIGIRTATHAFNGSSKFGDEIDLGKWGLRILGEQWVNHHGKHKSEGARSVVENSHPILNSVGEIFAPSDVYGVIHLTDADNILLRAAVTKTLDPKSPNLGGDRNDPMQPFAWLHQYTSPNGTKGQSFCTTGGASVDFVDEDLRRMIVNAAFHLTGLEVPQRADVDFVDPFYPSFFGFIRDKSWWKEADMQVGDYALGQSPARPDPVGSPEWNHRPMKPGFDNSPPQKADAAKKPAAKQKDAAGVSLSKRLRIAAVGNSLAERMNLFGYFETLLHTRHPDKELVFRNFGWPADEVANQQRPGSYTKIDDPLEVFAPQMMMCFFGYNESFAGREESQIQAFVDDYRSYIAETTQRFTAEGKKPSFVLISPIAFESTGNPLHPSGDEENKNLKAYSDAIAKLAAEGGYPFVDLFSPTAKIFSAQSGNQFTANGAHLNERGDRAVSQLVDAALFSSKHPTGINNSTFEEVRSWVNDKSWFHAQDYRMLNGWYVYGGRRTWDTETFPTEYRKIRNMVAVRDQYIWDMAAGRQVGAEPDDSSTGEVFEPETMFGTRSDNFREMREPVEMKYTTPEESIATMKVPEGMEVKLFASEREFPELANPNQIAFDNRGRLWVSCMTNYPQWQPGSAKPDDKLLILEDTDGDGKADVCKTFYDKLICPTGFEFWNGGVLVVDEPRILFIKDTDGDDQADLVQQIVDGIATDDTHHTMGAWEFSHGGQLHMLEGISLSTTLETPWGPFRNKNTGGGYVFDPHSQSFTHYRTPGYGNPWCLVFDQWGNGIVGDGTNAKQHWVSPLAGKEVDARKTLTPVFDNEGMRPAVGNEFLLSRHLPDDMQGQFIYACVINMHGMPRFNLRDEKEGAGFVGERIDDLLSSTDMVFRPVDPKVGPDGAIWFGDWCNALIGHMQYSQRDPNRDHEHGRVYRLVNTKKPLLEPLTQADKSIPELLDQLNVYELRTRYRVRRELRDRPKAGVYAALNKWIAANNDPRQLCEAMWIQESFRDVDESLLDRVLASEDFHARAAAVHTITNERDRVADFKGRIAAAMADANPRVRLEAVRGASFIEGADGVEIALKAVDQTMDYWIDYTLEHTLHALQPYWQGDKPAEQLANSTDAAKKHLTRHIRMSGPGGAAVKPLEVAENVDAPMPVRKKAISALANIRGGKADRGAGVFKQVCSACHMVGDIGKKFGPDLSDIASRMNRHQIITTVLLPNDEIAKGYESVSVVDEDGQANTGFILKETDDVLSLGIANGKQVDIDKDTIEIRKPMKASSMPEGLITQIAPIEFLDLIAYLEQQRDLRKKVRKGWVSIESRKEPKLRTHDGMNEISRDASIRLGRTMKNSEWNRDAYLFLSDAPSNDWGFVFHSDHDVDRPAITIRLKDESEIGHLYLQNRLSKQFYDRAKGLAVWTSVDGESYTQVWKAKKPQAEYQIDLPPGTKAKYIKIGLDGKGTFHLNRGVVFGR</sequence>
<dbReference type="GO" id="GO:0016788">
    <property type="term" value="F:hydrolase activity, acting on ester bonds"/>
    <property type="evidence" value="ECO:0007669"/>
    <property type="project" value="UniProtKB-ARBA"/>
</dbReference>
<dbReference type="PANTHER" id="PTHR33546">
    <property type="entry name" value="LARGE, MULTIFUNCTIONAL SECRETED PROTEIN-RELATED"/>
    <property type="match status" value="1"/>
</dbReference>
<feature type="transmembrane region" description="Helical" evidence="6">
    <location>
        <begin position="88"/>
        <end position="111"/>
    </location>
</feature>
<dbReference type="InterPro" id="IPR055557">
    <property type="entry name" value="DUF7133"/>
</dbReference>
<dbReference type="InterPro" id="IPR013428">
    <property type="entry name" value="Membrane-bound_put_N"/>
</dbReference>
<dbReference type="InterPro" id="IPR009056">
    <property type="entry name" value="Cyt_c-like_dom"/>
</dbReference>
<dbReference type="InterPro" id="IPR036909">
    <property type="entry name" value="Cyt_c-like_dom_sf"/>
</dbReference>
<evidence type="ECO:0000256" key="4">
    <source>
        <dbReference type="PROSITE-ProRule" id="PRU00433"/>
    </source>
</evidence>
<name>A0A517P0W7_9BACT</name>
<dbReference type="Pfam" id="PF23500">
    <property type="entry name" value="DUF7133"/>
    <property type="match status" value="1"/>
</dbReference>
<evidence type="ECO:0000256" key="3">
    <source>
        <dbReference type="ARBA" id="ARBA00023004"/>
    </source>
</evidence>
<dbReference type="Proteomes" id="UP000319817">
    <property type="component" value="Chromosome"/>
</dbReference>
<dbReference type="Gene3D" id="3.40.50.1110">
    <property type="entry name" value="SGNH hydrolase"/>
    <property type="match status" value="1"/>
</dbReference>
<dbReference type="SUPFAM" id="SSF52317">
    <property type="entry name" value="Class I glutamine amidotransferase-like"/>
    <property type="match status" value="1"/>
</dbReference>
<evidence type="ECO:0000256" key="5">
    <source>
        <dbReference type="SAM" id="MobiDB-lite"/>
    </source>
</evidence>
<protein>
    <submittedName>
        <fullName evidence="8">Cytochrome c</fullName>
    </submittedName>
</protein>
<dbReference type="Pfam" id="PF00754">
    <property type="entry name" value="F5_F8_type_C"/>
    <property type="match status" value="1"/>
</dbReference>
<dbReference type="SUPFAM" id="SSF50952">
    <property type="entry name" value="Soluble quinoprotein glucose dehydrogenase"/>
    <property type="match status" value="1"/>
</dbReference>
<keyword evidence="2 4" id="KW-0479">Metal-binding</keyword>
<keyword evidence="6" id="KW-0812">Transmembrane</keyword>
<dbReference type="Gene3D" id="1.10.760.10">
    <property type="entry name" value="Cytochrome c-like domain"/>
    <property type="match status" value="1"/>
</dbReference>
<dbReference type="SUPFAM" id="SSF49785">
    <property type="entry name" value="Galactose-binding domain-like"/>
    <property type="match status" value="1"/>
</dbReference>